<dbReference type="GO" id="GO:0061630">
    <property type="term" value="F:ubiquitin protein ligase activity"/>
    <property type="evidence" value="ECO:0007669"/>
    <property type="project" value="UniProtKB-EC"/>
</dbReference>
<evidence type="ECO:0000256" key="1">
    <source>
        <dbReference type="ARBA" id="ARBA00000900"/>
    </source>
</evidence>
<evidence type="ECO:0000256" key="11">
    <source>
        <dbReference type="ARBA" id="ARBA00023136"/>
    </source>
</evidence>
<feature type="chain" id="PRO_5044638949" description="RING-type E3 ubiquitin transferase" evidence="17">
    <location>
        <begin position="28"/>
        <end position="542"/>
    </location>
</feature>
<dbReference type="AlphaFoldDB" id="A0A6J1M2Z5"/>
<evidence type="ECO:0000256" key="13">
    <source>
        <dbReference type="ARBA" id="ARBA00046288"/>
    </source>
</evidence>
<dbReference type="GO" id="GO:0012505">
    <property type="term" value="C:endomembrane system"/>
    <property type="evidence" value="ECO:0007669"/>
    <property type="project" value="UniProtKB-SubCell"/>
</dbReference>
<dbReference type="SUPFAM" id="SSF52025">
    <property type="entry name" value="PA domain"/>
    <property type="match status" value="1"/>
</dbReference>
<feature type="signal peptide" evidence="17">
    <location>
        <begin position="1"/>
        <end position="27"/>
    </location>
</feature>
<dbReference type="Gene3D" id="3.50.30.30">
    <property type="match status" value="1"/>
</dbReference>
<dbReference type="GeneID" id="111599601"/>
<evidence type="ECO:0000256" key="4">
    <source>
        <dbReference type="ARBA" id="ARBA00022679"/>
    </source>
</evidence>
<proteinExistence type="predicted"/>
<evidence type="ECO:0000256" key="17">
    <source>
        <dbReference type="SAM" id="SignalP"/>
    </source>
</evidence>
<evidence type="ECO:0000256" key="2">
    <source>
        <dbReference type="ARBA" id="ARBA00004906"/>
    </source>
</evidence>
<dbReference type="GO" id="GO:0005737">
    <property type="term" value="C:cytoplasm"/>
    <property type="evidence" value="ECO:0007669"/>
    <property type="project" value="UniProtKB-ARBA"/>
</dbReference>
<dbReference type="InterPro" id="IPR001841">
    <property type="entry name" value="Znf_RING"/>
</dbReference>
<evidence type="ECO:0000256" key="5">
    <source>
        <dbReference type="ARBA" id="ARBA00022692"/>
    </source>
</evidence>
<keyword evidence="11 16" id="KW-0472">Membrane</keyword>
<protein>
    <recommendedName>
        <fullName evidence="3">RING-type E3 ubiquitin transferase</fullName>
        <ecNumber evidence="3">2.3.2.27</ecNumber>
    </recommendedName>
</protein>
<evidence type="ECO:0000313" key="20">
    <source>
        <dbReference type="RefSeq" id="XP_023171055.2"/>
    </source>
</evidence>
<dbReference type="InterPro" id="IPR046450">
    <property type="entry name" value="PA_dom_sf"/>
</dbReference>
<feature type="compositionally biased region" description="Low complexity" evidence="15">
    <location>
        <begin position="310"/>
        <end position="340"/>
    </location>
</feature>
<keyword evidence="19" id="KW-1185">Reference proteome</keyword>
<name>A0A6J1M2Z5_DROHY</name>
<evidence type="ECO:0000259" key="18">
    <source>
        <dbReference type="PROSITE" id="PS50089"/>
    </source>
</evidence>
<reference evidence="20 21" key="1">
    <citation type="submission" date="2025-04" db="UniProtKB">
        <authorList>
            <consortium name="RefSeq"/>
        </authorList>
    </citation>
    <scope>IDENTIFICATION</scope>
    <source>
        <strain evidence="20 21">15085-1641.00</strain>
        <tissue evidence="20 21">Whole body</tissue>
    </source>
</reference>
<dbReference type="CDD" id="cd02123">
    <property type="entry name" value="PA_C_RZF_like"/>
    <property type="match status" value="1"/>
</dbReference>
<dbReference type="PANTHER" id="PTHR47168:SF1">
    <property type="entry name" value="OS02G0798600 PROTEIN"/>
    <property type="match status" value="1"/>
</dbReference>
<dbReference type="Pfam" id="PF13639">
    <property type="entry name" value="zf-RING_2"/>
    <property type="match status" value="1"/>
</dbReference>
<keyword evidence="12" id="KW-0325">Glycoprotein</keyword>
<evidence type="ECO:0000313" key="21">
    <source>
        <dbReference type="RefSeq" id="XP_023171056.2"/>
    </source>
</evidence>
<dbReference type="FunFam" id="3.50.30.30:FF:000026">
    <property type="entry name" value="E3 ubiquitin-protein ligase RNF13"/>
    <property type="match status" value="1"/>
</dbReference>
<dbReference type="CDD" id="cd16665">
    <property type="entry name" value="RING-H2_RNF13-like"/>
    <property type="match status" value="1"/>
</dbReference>
<keyword evidence="10 16" id="KW-1133">Transmembrane helix</keyword>
<evidence type="ECO:0000256" key="6">
    <source>
        <dbReference type="ARBA" id="ARBA00022723"/>
    </source>
</evidence>
<evidence type="ECO:0000256" key="16">
    <source>
        <dbReference type="SAM" id="Phobius"/>
    </source>
</evidence>
<dbReference type="Pfam" id="PF02225">
    <property type="entry name" value="PA"/>
    <property type="match status" value="1"/>
</dbReference>
<comment type="catalytic activity">
    <reaction evidence="1">
        <text>S-ubiquitinyl-[E2 ubiquitin-conjugating enzyme]-L-cysteine + [acceptor protein]-L-lysine = [E2 ubiquitin-conjugating enzyme]-L-cysteine + N(6)-ubiquitinyl-[acceptor protein]-L-lysine.</text>
        <dbReference type="EC" id="2.3.2.27"/>
    </reaction>
</comment>
<dbReference type="FunFam" id="3.30.40.10:FF:000429">
    <property type="entry name" value="E3 ubiquitin-protein ligase RNF13"/>
    <property type="match status" value="1"/>
</dbReference>
<keyword evidence="6" id="KW-0479">Metal-binding</keyword>
<dbReference type="SMART" id="SM00184">
    <property type="entry name" value="RING"/>
    <property type="match status" value="1"/>
</dbReference>
<dbReference type="InterPro" id="IPR003137">
    <property type="entry name" value="PA_domain"/>
</dbReference>
<keyword evidence="5 16" id="KW-0812">Transmembrane</keyword>
<evidence type="ECO:0000256" key="14">
    <source>
        <dbReference type="PROSITE-ProRule" id="PRU00175"/>
    </source>
</evidence>
<dbReference type="CTD" id="40791"/>
<dbReference type="GO" id="GO:0008270">
    <property type="term" value="F:zinc ion binding"/>
    <property type="evidence" value="ECO:0007669"/>
    <property type="project" value="UniProtKB-KW"/>
</dbReference>
<keyword evidence="4" id="KW-0808">Transferase</keyword>
<evidence type="ECO:0000256" key="10">
    <source>
        <dbReference type="ARBA" id="ARBA00022989"/>
    </source>
</evidence>
<comment type="pathway">
    <text evidence="2">Protein modification; protein ubiquitination.</text>
</comment>
<sequence length="542" mass="59836">MARNHCLTLDLALLGLCLICHQAVVDAHVLVYRRTTTQLIEEFNDLPATFGPSIVGNSLRVFVVPHDPSNPYGCDNLNDPPRTGYPPGAKFVAILSRGGDCTFERKVRVAQNATYYAVIIYNNEGDELEQMTANNSTGIKIPSVFVGITTGKTLLSFFTPEVVLIINDELPFNINTQLILPFSILIALCFLILIVYMIYKCIREQRRLRRYRLPKSMLKKIPVLRYTKNNTTIKHETCVICLEDFVEDDKLRVLPCSHPYHSHCIDPWLTENRRVCPICKRKVFTKGEARASRNRQPSLDSVTDTDDDTTPLLQQQPQSTATAGSAPSGSNNTSINSASSAEGTTIHGTFRRGDTARTLNAAQEYQSSDDENALLDSTLPQVSASSSPFQRRVNPFDRAINLPAHLANQLNQPRRSFWSRINFNSLFRREPVGISIAAPPYLEHIESGTSDVANRGITEAAQITVISNPTSNNILNPNLSGSFKDDDDMPPHRSIYEPIAISAPTTEQGISTGDSAFLQTPTQGGIGVAALPHSSSDDPILI</sequence>
<dbReference type="PANTHER" id="PTHR47168">
    <property type="entry name" value="RING ZINC FINGER DOMAIN SUPERFAMILY PROTEIN-RELATED"/>
    <property type="match status" value="1"/>
</dbReference>
<dbReference type="EC" id="2.3.2.27" evidence="3"/>
<feature type="transmembrane region" description="Helical" evidence="16">
    <location>
        <begin position="178"/>
        <end position="199"/>
    </location>
</feature>
<dbReference type="InterPro" id="IPR044744">
    <property type="entry name" value="ZNRF4/RNF13/RNF167_PA"/>
</dbReference>
<dbReference type="OMA" id="TIKYETC"/>
<dbReference type="SUPFAM" id="SSF57850">
    <property type="entry name" value="RING/U-box"/>
    <property type="match status" value="1"/>
</dbReference>
<dbReference type="RefSeq" id="XP_023171055.2">
    <property type="nucleotide sequence ID" value="XM_023315287.2"/>
</dbReference>
<evidence type="ECO:0000256" key="9">
    <source>
        <dbReference type="ARBA" id="ARBA00022833"/>
    </source>
</evidence>
<comment type="subcellular location">
    <subcellularLocation>
        <location evidence="13">Endomembrane system</location>
        <topology evidence="13">Single-pass type I membrane protein</topology>
    </subcellularLocation>
</comment>
<dbReference type="Gene3D" id="3.30.40.10">
    <property type="entry name" value="Zinc/RING finger domain, C3HC4 (zinc finger)"/>
    <property type="match status" value="1"/>
</dbReference>
<feature type="region of interest" description="Disordered" evidence="15">
    <location>
        <begin position="290"/>
        <end position="353"/>
    </location>
</feature>
<keyword evidence="8 14" id="KW-0863">Zinc-finger</keyword>
<keyword evidence="9" id="KW-0862">Zinc</keyword>
<dbReference type="RefSeq" id="XP_023171056.2">
    <property type="nucleotide sequence ID" value="XM_023315288.2"/>
</dbReference>
<dbReference type="KEGG" id="dhe:111599601"/>
<evidence type="ECO:0000256" key="8">
    <source>
        <dbReference type="ARBA" id="ARBA00022771"/>
    </source>
</evidence>
<evidence type="ECO:0000313" key="19">
    <source>
        <dbReference type="Proteomes" id="UP000504633"/>
    </source>
</evidence>
<gene>
    <name evidence="20 21" type="primary">LOC111599601</name>
</gene>
<dbReference type="InterPro" id="IPR051653">
    <property type="entry name" value="E3_ligase_sorting_rcpt"/>
</dbReference>
<dbReference type="PROSITE" id="PS50089">
    <property type="entry name" value="ZF_RING_2"/>
    <property type="match status" value="1"/>
</dbReference>
<dbReference type="Proteomes" id="UP000504633">
    <property type="component" value="Unplaced"/>
</dbReference>
<dbReference type="InterPro" id="IPR013083">
    <property type="entry name" value="Znf_RING/FYVE/PHD"/>
</dbReference>
<dbReference type="OrthoDB" id="8062037at2759"/>
<evidence type="ECO:0000256" key="12">
    <source>
        <dbReference type="ARBA" id="ARBA00023180"/>
    </source>
</evidence>
<keyword evidence="7 17" id="KW-0732">Signal</keyword>
<feature type="domain" description="RING-type" evidence="18">
    <location>
        <begin position="238"/>
        <end position="280"/>
    </location>
</feature>
<evidence type="ECO:0000256" key="15">
    <source>
        <dbReference type="SAM" id="MobiDB-lite"/>
    </source>
</evidence>
<organism evidence="19 20">
    <name type="scientific">Drosophila hydei</name>
    <name type="common">Fruit fly</name>
    <dbReference type="NCBI Taxonomy" id="7224"/>
    <lineage>
        <taxon>Eukaryota</taxon>
        <taxon>Metazoa</taxon>
        <taxon>Ecdysozoa</taxon>
        <taxon>Arthropoda</taxon>
        <taxon>Hexapoda</taxon>
        <taxon>Insecta</taxon>
        <taxon>Pterygota</taxon>
        <taxon>Neoptera</taxon>
        <taxon>Endopterygota</taxon>
        <taxon>Diptera</taxon>
        <taxon>Brachycera</taxon>
        <taxon>Muscomorpha</taxon>
        <taxon>Ephydroidea</taxon>
        <taxon>Drosophilidae</taxon>
        <taxon>Drosophila</taxon>
    </lineage>
</organism>
<evidence type="ECO:0000256" key="3">
    <source>
        <dbReference type="ARBA" id="ARBA00012483"/>
    </source>
</evidence>
<evidence type="ECO:0000256" key="7">
    <source>
        <dbReference type="ARBA" id="ARBA00022729"/>
    </source>
</evidence>
<accession>A0A6J1M2Z5</accession>